<feature type="compositionally biased region" description="Basic and acidic residues" evidence="1">
    <location>
        <begin position="114"/>
        <end position="127"/>
    </location>
</feature>
<feature type="region of interest" description="Disordered" evidence="1">
    <location>
        <begin position="90"/>
        <end position="127"/>
    </location>
</feature>
<sequence>MNIVAWNTLPGMQAAFAPCLSLAMNPQTTCNPTGLARIGTSYYTIKLDYYEFLVRGMMQHVRFTPIVAWNTNGQKQQRTSRLVMMSQDKCKRQTNKWGSPLELSTTSLPASKKRQQEEEQAHENELR</sequence>
<organism evidence="2 3">
    <name type="scientific">Dunaliella salina</name>
    <name type="common">Green alga</name>
    <name type="synonym">Protococcus salinus</name>
    <dbReference type="NCBI Taxonomy" id="3046"/>
    <lineage>
        <taxon>Eukaryota</taxon>
        <taxon>Viridiplantae</taxon>
        <taxon>Chlorophyta</taxon>
        <taxon>core chlorophytes</taxon>
        <taxon>Chlorophyceae</taxon>
        <taxon>CS clade</taxon>
        <taxon>Chlamydomonadales</taxon>
        <taxon>Dunaliellaceae</taxon>
        <taxon>Dunaliella</taxon>
    </lineage>
</organism>
<dbReference type="Proteomes" id="UP000815325">
    <property type="component" value="Unassembled WGS sequence"/>
</dbReference>
<gene>
    <name evidence="2" type="ORF">DUNSADRAFT_10775</name>
</gene>
<evidence type="ECO:0000313" key="2">
    <source>
        <dbReference type="EMBL" id="KAF5833029.1"/>
    </source>
</evidence>
<accession>A0ABQ7GEM8</accession>
<protein>
    <recommendedName>
        <fullName evidence="4">Encoded protein</fullName>
    </recommendedName>
</protein>
<dbReference type="EMBL" id="MU069834">
    <property type="protein sequence ID" value="KAF5833029.1"/>
    <property type="molecule type" value="Genomic_DNA"/>
</dbReference>
<evidence type="ECO:0008006" key="4">
    <source>
        <dbReference type="Google" id="ProtNLM"/>
    </source>
</evidence>
<comment type="caution">
    <text evidence="2">The sequence shown here is derived from an EMBL/GenBank/DDBJ whole genome shotgun (WGS) entry which is preliminary data.</text>
</comment>
<name>A0ABQ7GEM8_DUNSA</name>
<evidence type="ECO:0000313" key="3">
    <source>
        <dbReference type="Proteomes" id="UP000815325"/>
    </source>
</evidence>
<reference evidence="2" key="1">
    <citation type="submission" date="2017-08" db="EMBL/GenBank/DDBJ databases">
        <authorList>
            <person name="Polle J.E."/>
            <person name="Barry K."/>
            <person name="Cushman J."/>
            <person name="Schmutz J."/>
            <person name="Tran D."/>
            <person name="Hathwaick L.T."/>
            <person name="Yim W.C."/>
            <person name="Jenkins J."/>
            <person name="Mckie-Krisberg Z.M."/>
            <person name="Prochnik S."/>
            <person name="Lindquist E."/>
            <person name="Dockter R.B."/>
            <person name="Adam C."/>
            <person name="Molina H."/>
            <person name="Bunkerborg J."/>
            <person name="Jin E."/>
            <person name="Buchheim M."/>
            <person name="Magnuson J."/>
        </authorList>
    </citation>
    <scope>NUCLEOTIDE SEQUENCE</scope>
    <source>
        <strain evidence="2">CCAP 19/18</strain>
    </source>
</reference>
<evidence type="ECO:0000256" key="1">
    <source>
        <dbReference type="SAM" id="MobiDB-lite"/>
    </source>
</evidence>
<keyword evidence="3" id="KW-1185">Reference proteome</keyword>
<proteinExistence type="predicted"/>